<organism evidence="1 2">
    <name type="scientific">Coccidioides immitis RMSCC 2394</name>
    <dbReference type="NCBI Taxonomy" id="404692"/>
    <lineage>
        <taxon>Eukaryota</taxon>
        <taxon>Fungi</taxon>
        <taxon>Dikarya</taxon>
        <taxon>Ascomycota</taxon>
        <taxon>Pezizomycotina</taxon>
        <taxon>Eurotiomycetes</taxon>
        <taxon>Eurotiomycetidae</taxon>
        <taxon>Onygenales</taxon>
        <taxon>Onygenaceae</taxon>
        <taxon>Coccidioides</taxon>
    </lineage>
</organism>
<dbReference type="AlphaFoldDB" id="A0A0J7B0C5"/>
<name>A0A0J7B0C5_COCIT</name>
<gene>
    <name evidence="1" type="ORF">CIRG_02924</name>
</gene>
<protein>
    <submittedName>
        <fullName evidence="1">Uncharacterized protein</fullName>
    </submittedName>
</protein>
<evidence type="ECO:0000313" key="1">
    <source>
        <dbReference type="EMBL" id="KMP03232.1"/>
    </source>
</evidence>
<evidence type="ECO:0000313" key="2">
    <source>
        <dbReference type="Proteomes" id="UP000054565"/>
    </source>
</evidence>
<proteinExistence type="predicted"/>
<sequence>MLLMTGLPETIHCFELVAAYVRTGFLKFQQSTTKARVRITIISPDVLLGYRTVYKSNSVGVTFSFRVPKEIVVGMFTHFQRKRQELTITIAKLAGVEQAKRKNLRLHLKGGWTSLNIGAGSQ</sequence>
<dbReference type="EMBL" id="DS028094">
    <property type="protein sequence ID" value="KMP03232.1"/>
    <property type="molecule type" value="Genomic_DNA"/>
</dbReference>
<accession>A0A0J7B0C5</accession>
<reference evidence="2" key="1">
    <citation type="journal article" date="2010" name="Genome Res.">
        <title>Population genomic sequencing of Coccidioides fungi reveals recent hybridization and transposon control.</title>
        <authorList>
            <person name="Neafsey D.E."/>
            <person name="Barker B.M."/>
            <person name="Sharpton T.J."/>
            <person name="Stajich J.E."/>
            <person name="Park D.J."/>
            <person name="Whiston E."/>
            <person name="Hung C.-Y."/>
            <person name="McMahan C."/>
            <person name="White J."/>
            <person name="Sykes S."/>
            <person name="Heiman D."/>
            <person name="Young S."/>
            <person name="Zeng Q."/>
            <person name="Abouelleil A."/>
            <person name="Aftuck L."/>
            <person name="Bessette D."/>
            <person name="Brown A."/>
            <person name="FitzGerald M."/>
            <person name="Lui A."/>
            <person name="Macdonald J.P."/>
            <person name="Priest M."/>
            <person name="Orbach M.J."/>
            <person name="Galgiani J.N."/>
            <person name="Kirkland T.N."/>
            <person name="Cole G.T."/>
            <person name="Birren B.W."/>
            <person name="Henn M.R."/>
            <person name="Taylor J.W."/>
            <person name="Rounsley S.D."/>
        </authorList>
    </citation>
    <scope>NUCLEOTIDE SEQUENCE [LARGE SCALE GENOMIC DNA]</scope>
    <source>
        <strain evidence="2">RMSCC 2394</strain>
    </source>
</reference>
<dbReference type="Proteomes" id="UP000054565">
    <property type="component" value="Unassembled WGS sequence"/>
</dbReference>